<keyword evidence="1" id="KW-0175">Coiled coil</keyword>
<feature type="coiled-coil region" evidence="1">
    <location>
        <begin position="94"/>
        <end position="121"/>
    </location>
</feature>
<protein>
    <recommendedName>
        <fullName evidence="5">Apolipophorin-III</fullName>
    </recommendedName>
</protein>
<evidence type="ECO:0000313" key="4">
    <source>
        <dbReference type="Proteomes" id="UP001353858"/>
    </source>
</evidence>
<evidence type="ECO:0000256" key="1">
    <source>
        <dbReference type="SAM" id="Coils"/>
    </source>
</evidence>
<keyword evidence="2" id="KW-0732">Signal</keyword>
<sequence length="183" mass="20699">MFKLFMICIFALTLQNAVAMTKKPQKSIMDDLFEEIGYIRKEVENSITNITPDTKNVTKFLLESSREFAESVEKTTKTIRIQVKNVQGVVDNNVKEFTTKLVQSANKLKQLTDEAATKTNQTVAVIETQVKSILNDVQGAIQTNLLYAQDNIKVFANKFFNDIITAGKRLQLDLTNCQQQSKV</sequence>
<dbReference type="AlphaFoldDB" id="A0AAN7PZS1"/>
<keyword evidence="4" id="KW-1185">Reference proteome</keyword>
<dbReference type="Proteomes" id="UP001353858">
    <property type="component" value="Unassembled WGS sequence"/>
</dbReference>
<dbReference type="SUPFAM" id="SSF58113">
    <property type="entry name" value="Apolipoprotein A-I"/>
    <property type="match status" value="1"/>
</dbReference>
<dbReference type="Gene3D" id="1.20.120.20">
    <property type="entry name" value="Apolipoprotein"/>
    <property type="match status" value="1"/>
</dbReference>
<organism evidence="3 4">
    <name type="scientific">Aquatica leii</name>
    <dbReference type="NCBI Taxonomy" id="1421715"/>
    <lineage>
        <taxon>Eukaryota</taxon>
        <taxon>Metazoa</taxon>
        <taxon>Ecdysozoa</taxon>
        <taxon>Arthropoda</taxon>
        <taxon>Hexapoda</taxon>
        <taxon>Insecta</taxon>
        <taxon>Pterygota</taxon>
        <taxon>Neoptera</taxon>
        <taxon>Endopterygota</taxon>
        <taxon>Coleoptera</taxon>
        <taxon>Polyphaga</taxon>
        <taxon>Elateriformia</taxon>
        <taxon>Elateroidea</taxon>
        <taxon>Lampyridae</taxon>
        <taxon>Luciolinae</taxon>
        <taxon>Aquatica</taxon>
    </lineage>
</organism>
<dbReference type="EMBL" id="JARPUR010000002">
    <property type="protein sequence ID" value="KAK4880972.1"/>
    <property type="molecule type" value="Genomic_DNA"/>
</dbReference>
<accession>A0AAN7PZS1</accession>
<name>A0AAN7PZS1_9COLE</name>
<feature type="signal peptide" evidence="2">
    <location>
        <begin position="1"/>
        <end position="19"/>
    </location>
</feature>
<evidence type="ECO:0008006" key="5">
    <source>
        <dbReference type="Google" id="ProtNLM"/>
    </source>
</evidence>
<comment type="caution">
    <text evidence="3">The sequence shown here is derived from an EMBL/GenBank/DDBJ whole genome shotgun (WGS) entry which is preliminary data.</text>
</comment>
<evidence type="ECO:0000256" key="2">
    <source>
        <dbReference type="SAM" id="SignalP"/>
    </source>
</evidence>
<evidence type="ECO:0000313" key="3">
    <source>
        <dbReference type="EMBL" id="KAK4880972.1"/>
    </source>
</evidence>
<proteinExistence type="predicted"/>
<gene>
    <name evidence="3" type="ORF">RN001_004291</name>
</gene>
<reference evidence="4" key="1">
    <citation type="submission" date="2023-01" db="EMBL/GenBank/DDBJ databases">
        <title>Key to firefly adult light organ development and bioluminescence: homeobox transcription factors regulate luciferase expression and transportation to peroxisome.</title>
        <authorList>
            <person name="Fu X."/>
        </authorList>
    </citation>
    <scope>NUCLEOTIDE SEQUENCE [LARGE SCALE GENOMIC DNA]</scope>
</reference>
<feature type="chain" id="PRO_5042943811" description="Apolipophorin-III" evidence="2">
    <location>
        <begin position="20"/>
        <end position="183"/>
    </location>
</feature>